<dbReference type="InterPro" id="IPR007568">
    <property type="entry name" value="RTA1"/>
</dbReference>
<evidence type="ECO:0000256" key="5">
    <source>
        <dbReference type="SAM" id="Phobius"/>
    </source>
</evidence>
<feature type="transmembrane region" description="Helical" evidence="5">
    <location>
        <begin position="12"/>
        <end position="32"/>
    </location>
</feature>
<dbReference type="STRING" id="1073090.A0A1L9S8J3"/>
<dbReference type="EMBL" id="KV878352">
    <property type="protein sequence ID" value="OJJ43481.1"/>
    <property type="molecule type" value="Genomic_DNA"/>
</dbReference>
<feature type="transmembrane region" description="Helical" evidence="5">
    <location>
        <begin position="151"/>
        <end position="175"/>
    </location>
</feature>
<gene>
    <name evidence="6" type="ORF">ASPZODRAFT_136359</name>
</gene>
<sequence length="283" mass="31623">MVAWVLYYYNPSSAAAGIFLVLFGLGALLHFYQLVRTRTWFMIPFLIGAILETVGYVGRLLSSFQSPNWTTGPYIIQSALLLIAPAFFAASIYMELGRIVRVLEAEKLAVVPVRWLTAIFVTGDVLSFLMQASGAGLMVQNTSNPDMGEHIIVGGLFVQIIFFGFFFITTMFFQLRIGRSPTSASIDLSSIWKKHLFTLHACSILILVRSVVRVVEYLQGYTGFIAVHEVFLYIFDAVLMLAVVICMNFTHPSEINCLLGRSDWMIRGVKAHKSVPRSGELPM</sequence>
<dbReference type="OrthoDB" id="3358017at2759"/>
<evidence type="ECO:0000313" key="6">
    <source>
        <dbReference type="EMBL" id="OJJ43481.1"/>
    </source>
</evidence>
<evidence type="ECO:0000313" key="7">
    <source>
        <dbReference type="Proteomes" id="UP000184188"/>
    </source>
</evidence>
<dbReference type="GO" id="GO:0016020">
    <property type="term" value="C:membrane"/>
    <property type="evidence" value="ECO:0007669"/>
    <property type="project" value="UniProtKB-SubCell"/>
</dbReference>
<keyword evidence="2 5" id="KW-0812">Transmembrane</keyword>
<protein>
    <recommendedName>
        <fullName evidence="8">RTA1 like protein</fullName>
    </recommendedName>
</protein>
<feature type="transmembrane region" description="Helical" evidence="5">
    <location>
        <begin position="74"/>
        <end position="94"/>
    </location>
</feature>
<evidence type="ECO:0000256" key="2">
    <source>
        <dbReference type="ARBA" id="ARBA00022692"/>
    </source>
</evidence>
<dbReference type="VEuPathDB" id="FungiDB:ASPZODRAFT_136359"/>
<dbReference type="PANTHER" id="PTHR31465">
    <property type="entry name" value="PROTEIN RTA1-RELATED"/>
    <property type="match status" value="1"/>
</dbReference>
<reference evidence="7" key="1">
    <citation type="journal article" date="2017" name="Genome Biol.">
        <title>Comparative genomics reveals high biological diversity and specific adaptations in the industrially and medically important fungal genus Aspergillus.</title>
        <authorList>
            <person name="de Vries R.P."/>
            <person name="Riley R."/>
            <person name="Wiebenga A."/>
            <person name="Aguilar-Osorio G."/>
            <person name="Amillis S."/>
            <person name="Uchima C.A."/>
            <person name="Anderluh G."/>
            <person name="Asadollahi M."/>
            <person name="Askin M."/>
            <person name="Barry K."/>
            <person name="Battaglia E."/>
            <person name="Bayram O."/>
            <person name="Benocci T."/>
            <person name="Braus-Stromeyer S.A."/>
            <person name="Caldana C."/>
            <person name="Canovas D."/>
            <person name="Cerqueira G.C."/>
            <person name="Chen F."/>
            <person name="Chen W."/>
            <person name="Choi C."/>
            <person name="Clum A."/>
            <person name="Dos Santos R.A."/>
            <person name="Damasio A.R."/>
            <person name="Diallinas G."/>
            <person name="Emri T."/>
            <person name="Fekete E."/>
            <person name="Flipphi M."/>
            <person name="Freyberg S."/>
            <person name="Gallo A."/>
            <person name="Gournas C."/>
            <person name="Habgood R."/>
            <person name="Hainaut M."/>
            <person name="Harispe M.L."/>
            <person name="Henrissat B."/>
            <person name="Hilden K.S."/>
            <person name="Hope R."/>
            <person name="Hossain A."/>
            <person name="Karabika E."/>
            <person name="Karaffa L."/>
            <person name="Karanyi Z."/>
            <person name="Krasevec N."/>
            <person name="Kuo A."/>
            <person name="Kusch H."/>
            <person name="LaButti K."/>
            <person name="Lagendijk E.L."/>
            <person name="Lapidus A."/>
            <person name="Levasseur A."/>
            <person name="Lindquist E."/>
            <person name="Lipzen A."/>
            <person name="Logrieco A.F."/>
            <person name="MacCabe A."/>
            <person name="Maekelae M.R."/>
            <person name="Malavazi I."/>
            <person name="Melin P."/>
            <person name="Meyer V."/>
            <person name="Mielnichuk N."/>
            <person name="Miskei M."/>
            <person name="Molnar A.P."/>
            <person name="Mule G."/>
            <person name="Ngan C.Y."/>
            <person name="Orejas M."/>
            <person name="Orosz E."/>
            <person name="Ouedraogo J.P."/>
            <person name="Overkamp K.M."/>
            <person name="Park H.-S."/>
            <person name="Perrone G."/>
            <person name="Piumi F."/>
            <person name="Punt P.J."/>
            <person name="Ram A.F."/>
            <person name="Ramon A."/>
            <person name="Rauscher S."/>
            <person name="Record E."/>
            <person name="Riano-Pachon D.M."/>
            <person name="Robert V."/>
            <person name="Roehrig J."/>
            <person name="Ruller R."/>
            <person name="Salamov A."/>
            <person name="Salih N.S."/>
            <person name="Samson R.A."/>
            <person name="Sandor E."/>
            <person name="Sanguinetti M."/>
            <person name="Schuetze T."/>
            <person name="Sepcic K."/>
            <person name="Shelest E."/>
            <person name="Sherlock G."/>
            <person name="Sophianopoulou V."/>
            <person name="Squina F.M."/>
            <person name="Sun H."/>
            <person name="Susca A."/>
            <person name="Todd R.B."/>
            <person name="Tsang A."/>
            <person name="Unkles S.E."/>
            <person name="van de Wiele N."/>
            <person name="van Rossen-Uffink D."/>
            <person name="Oliveira J.V."/>
            <person name="Vesth T.C."/>
            <person name="Visser J."/>
            <person name="Yu J.-H."/>
            <person name="Zhou M."/>
            <person name="Andersen M.R."/>
            <person name="Archer D.B."/>
            <person name="Baker S.E."/>
            <person name="Benoit I."/>
            <person name="Brakhage A.A."/>
            <person name="Braus G.H."/>
            <person name="Fischer R."/>
            <person name="Frisvad J.C."/>
            <person name="Goldman G.H."/>
            <person name="Houbraken J."/>
            <person name="Oakley B."/>
            <person name="Pocsi I."/>
            <person name="Scazzocchio C."/>
            <person name="Seiboth B."/>
            <person name="vanKuyk P.A."/>
            <person name="Wortman J."/>
            <person name="Dyer P.S."/>
            <person name="Grigoriev I.V."/>
        </authorList>
    </citation>
    <scope>NUCLEOTIDE SEQUENCE [LARGE SCALE GENOMIC DNA]</scope>
    <source>
        <strain evidence="7">CBS 506.65</strain>
    </source>
</reference>
<name>A0A1L9S8J3_9EURO</name>
<dbReference type="AlphaFoldDB" id="A0A1L9S8J3"/>
<accession>A0A1L9S8J3</accession>
<feature type="transmembrane region" description="Helical" evidence="5">
    <location>
        <begin position="230"/>
        <end position="249"/>
    </location>
</feature>
<organism evidence="6 7">
    <name type="scientific">Penicilliopsis zonata CBS 506.65</name>
    <dbReference type="NCBI Taxonomy" id="1073090"/>
    <lineage>
        <taxon>Eukaryota</taxon>
        <taxon>Fungi</taxon>
        <taxon>Dikarya</taxon>
        <taxon>Ascomycota</taxon>
        <taxon>Pezizomycotina</taxon>
        <taxon>Eurotiomycetes</taxon>
        <taxon>Eurotiomycetidae</taxon>
        <taxon>Eurotiales</taxon>
        <taxon>Aspergillaceae</taxon>
        <taxon>Penicilliopsis</taxon>
    </lineage>
</organism>
<dbReference type="RefSeq" id="XP_022577991.1">
    <property type="nucleotide sequence ID" value="XM_022724046.1"/>
</dbReference>
<evidence type="ECO:0000256" key="1">
    <source>
        <dbReference type="ARBA" id="ARBA00004141"/>
    </source>
</evidence>
<keyword evidence="4 5" id="KW-0472">Membrane</keyword>
<feature type="transmembrane region" description="Helical" evidence="5">
    <location>
        <begin position="196"/>
        <end position="218"/>
    </location>
</feature>
<proteinExistence type="predicted"/>
<dbReference type="Pfam" id="PF04479">
    <property type="entry name" value="RTA1"/>
    <property type="match status" value="1"/>
</dbReference>
<evidence type="ECO:0000256" key="4">
    <source>
        <dbReference type="ARBA" id="ARBA00023136"/>
    </source>
</evidence>
<evidence type="ECO:0008006" key="8">
    <source>
        <dbReference type="Google" id="ProtNLM"/>
    </source>
</evidence>
<feature type="transmembrane region" description="Helical" evidence="5">
    <location>
        <begin position="115"/>
        <end position="139"/>
    </location>
</feature>
<feature type="transmembrane region" description="Helical" evidence="5">
    <location>
        <begin position="39"/>
        <end position="62"/>
    </location>
</feature>
<dbReference type="Proteomes" id="UP000184188">
    <property type="component" value="Unassembled WGS sequence"/>
</dbReference>
<keyword evidence="3 5" id="KW-1133">Transmembrane helix</keyword>
<keyword evidence="7" id="KW-1185">Reference proteome</keyword>
<dbReference type="GeneID" id="34610511"/>
<dbReference type="PANTHER" id="PTHR31465:SF35">
    <property type="entry name" value="RTA1 DOMAIN PROTEIN-RELATED"/>
    <property type="match status" value="1"/>
</dbReference>
<comment type="subcellular location">
    <subcellularLocation>
        <location evidence="1">Membrane</location>
        <topology evidence="1">Multi-pass membrane protein</topology>
    </subcellularLocation>
</comment>
<evidence type="ECO:0000256" key="3">
    <source>
        <dbReference type="ARBA" id="ARBA00022989"/>
    </source>
</evidence>